<evidence type="ECO:0000313" key="4">
    <source>
        <dbReference type="EMBL" id="KAA5608990.1"/>
    </source>
</evidence>
<dbReference type="RefSeq" id="WP_150044461.1">
    <property type="nucleotide sequence ID" value="NZ_OW485601.1"/>
</dbReference>
<dbReference type="PROSITE" id="PS51257">
    <property type="entry name" value="PROKAR_LIPOPROTEIN"/>
    <property type="match status" value="1"/>
</dbReference>
<sequence length="127" mass="13407">MRRLFILGMLLALGACSLFEPSGQRYVVFFQEFSAALDDPAKAVIASAADWAKAHPAAPVVVSGYADPEGSAQANKDISRTRAQVVADGLVAGGVTAQRITIRARGEVGYTMDAQESRRVTIVLGTP</sequence>
<keyword evidence="5" id="KW-1185">Reference proteome</keyword>
<dbReference type="InterPro" id="IPR006665">
    <property type="entry name" value="OmpA-like"/>
</dbReference>
<organism evidence="4 5">
    <name type="scientific">Rhodovastum atsumiense</name>
    <dbReference type="NCBI Taxonomy" id="504468"/>
    <lineage>
        <taxon>Bacteria</taxon>
        <taxon>Pseudomonadati</taxon>
        <taxon>Pseudomonadota</taxon>
        <taxon>Alphaproteobacteria</taxon>
        <taxon>Acetobacterales</taxon>
        <taxon>Acetobacteraceae</taxon>
        <taxon>Rhodovastum</taxon>
    </lineage>
</organism>
<evidence type="ECO:0000313" key="5">
    <source>
        <dbReference type="Proteomes" id="UP000325255"/>
    </source>
</evidence>
<dbReference type="SUPFAM" id="SSF103088">
    <property type="entry name" value="OmpA-like"/>
    <property type="match status" value="1"/>
</dbReference>
<evidence type="ECO:0000259" key="3">
    <source>
        <dbReference type="PROSITE" id="PS51123"/>
    </source>
</evidence>
<dbReference type="AlphaFoldDB" id="A0A5M6IL53"/>
<dbReference type="PANTHER" id="PTHR30329:SF21">
    <property type="entry name" value="LIPOPROTEIN YIAD-RELATED"/>
    <property type="match status" value="1"/>
</dbReference>
<dbReference type="Gene3D" id="3.30.1330.60">
    <property type="entry name" value="OmpA-like domain"/>
    <property type="match status" value="1"/>
</dbReference>
<dbReference type="CDD" id="cd07185">
    <property type="entry name" value="OmpA_C-like"/>
    <property type="match status" value="1"/>
</dbReference>
<feature type="domain" description="OmpA-like" evidence="3">
    <location>
        <begin position="17"/>
        <end position="127"/>
    </location>
</feature>
<evidence type="ECO:0000256" key="2">
    <source>
        <dbReference type="SAM" id="SignalP"/>
    </source>
</evidence>
<comment type="caution">
    <text evidence="4">The sequence shown here is derived from an EMBL/GenBank/DDBJ whole genome shotgun (WGS) entry which is preliminary data.</text>
</comment>
<gene>
    <name evidence="4" type="ORF">F1189_26275</name>
</gene>
<keyword evidence="2" id="KW-0732">Signal</keyword>
<dbReference type="Proteomes" id="UP000325255">
    <property type="component" value="Unassembled WGS sequence"/>
</dbReference>
<dbReference type="PROSITE" id="PS51123">
    <property type="entry name" value="OMPA_2"/>
    <property type="match status" value="1"/>
</dbReference>
<accession>A0A5M6IL53</accession>
<feature type="chain" id="PRO_5024277066" evidence="2">
    <location>
        <begin position="18"/>
        <end position="127"/>
    </location>
</feature>
<dbReference type="InterPro" id="IPR036737">
    <property type="entry name" value="OmpA-like_sf"/>
</dbReference>
<dbReference type="OrthoDB" id="7284309at2"/>
<protein>
    <submittedName>
        <fullName evidence="4">OmpA family protein</fullName>
    </submittedName>
</protein>
<dbReference type="GO" id="GO:0016020">
    <property type="term" value="C:membrane"/>
    <property type="evidence" value="ECO:0007669"/>
    <property type="project" value="UniProtKB-UniRule"/>
</dbReference>
<reference evidence="4 5" key="1">
    <citation type="submission" date="2019-09" db="EMBL/GenBank/DDBJ databases">
        <title>Genome sequence of Rhodovastum atsumiense, a diverse member of the Acetobacteraceae family of non-sulfur purple photosynthetic bacteria.</title>
        <authorList>
            <person name="Meyer T."/>
            <person name="Kyndt J."/>
        </authorList>
    </citation>
    <scope>NUCLEOTIDE SEQUENCE [LARGE SCALE GENOMIC DNA]</scope>
    <source>
        <strain evidence="4 5">DSM 21279</strain>
    </source>
</reference>
<evidence type="ECO:0000256" key="1">
    <source>
        <dbReference type="PROSITE-ProRule" id="PRU00473"/>
    </source>
</evidence>
<dbReference type="PANTHER" id="PTHR30329">
    <property type="entry name" value="STATOR ELEMENT OF FLAGELLAR MOTOR COMPLEX"/>
    <property type="match status" value="1"/>
</dbReference>
<proteinExistence type="predicted"/>
<dbReference type="EMBL" id="VWPK01000062">
    <property type="protein sequence ID" value="KAA5608990.1"/>
    <property type="molecule type" value="Genomic_DNA"/>
</dbReference>
<name>A0A5M6IL53_9PROT</name>
<feature type="signal peptide" evidence="2">
    <location>
        <begin position="1"/>
        <end position="17"/>
    </location>
</feature>
<keyword evidence="1" id="KW-0472">Membrane</keyword>
<dbReference type="Pfam" id="PF00691">
    <property type="entry name" value="OmpA"/>
    <property type="match status" value="1"/>
</dbReference>
<dbReference type="InterPro" id="IPR050330">
    <property type="entry name" value="Bact_OuterMem_StrucFunc"/>
</dbReference>